<dbReference type="EMBL" id="MDAL01000049">
    <property type="protein sequence ID" value="PMN89073.1"/>
    <property type="molecule type" value="Genomic_DNA"/>
</dbReference>
<protein>
    <recommendedName>
        <fullName evidence="5">DUF2956 domain-containing protein</fullName>
    </recommendedName>
</protein>
<keyword evidence="2" id="KW-0472">Membrane</keyword>
<keyword evidence="2" id="KW-0812">Transmembrane</keyword>
<feature type="region of interest" description="Disordered" evidence="1">
    <location>
        <begin position="49"/>
        <end position="90"/>
    </location>
</feature>
<dbReference type="InterPro" id="IPR021339">
    <property type="entry name" value="DUF2956"/>
</dbReference>
<name>A0A2N7L623_9GAMM</name>
<comment type="caution">
    <text evidence="3">The sequence shown here is derived from an EMBL/GenBank/DDBJ whole genome shotgun (WGS) entry which is preliminary data.</text>
</comment>
<evidence type="ECO:0000313" key="3">
    <source>
        <dbReference type="EMBL" id="PMN89073.1"/>
    </source>
</evidence>
<feature type="transmembrane region" description="Helical" evidence="2">
    <location>
        <begin position="93"/>
        <end position="112"/>
    </location>
</feature>
<accession>A0A2N7L623</accession>
<evidence type="ECO:0000313" key="4">
    <source>
        <dbReference type="Proteomes" id="UP000235387"/>
    </source>
</evidence>
<proteinExistence type="predicted"/>
<evidence type="ECO:0000256" key="2">
    <source>
        <dbReference type="SAM" id="Phobius"/>
    </source>
</evidence>
<feature type="region of interest" description="Disordered" evidence="1">
    <location>
        <begin position="1"/>
        <end position="30"/>
    </location>
</feature>
<keyword evidence="2" id="KW-1133">Transmembrane helix</keyword>
<sequence>MSNPTPSPETQNEAMKIAKATQKPGQSKEQTKLIAQGIEKGIALYKKQQKVKARDRDKERKKQIKVKNAGEQSQQADREVVVSHSDSTRTSSLPWVLLVLSWLGFAAFYFIAR</sequence>
<feature type="compositionally biased region" description="Polar residues" evidence="1">
    <location>
        <begin position="1"/>
        <end position="13"/>
    </location>
</feature>
<gene>
    <name evidence="3" type="ORF">BCT23_06100</name>
</gene>
<evidence type="ECO:0008006" key="5">
    <source>
        <dbReference type="Google" id="ProtNLM"/>
    </source>
</evidence>
<dbReference type="RefSeq" id="WP_102318246.1">
    <property type="nucleotide sequence ID" value="NZ_JBFRLP010000041.1"/>
</dbReference>
<dbReference type="Pfam" id="PF11169">
    <property type="entry name" value="DUF2956"/>
    <property type="match status" value="1"/>
</dbReference>
<dbReference type="AlphaFoldDB" id="A0A2N7L623"/>
<dbReference type="Proteomes" id="UP000235387">
    <property type="component" value="Unassembled WGS sequence"/>
</dbReference>
<reference evidence="4" key="1">
    <citation type="submission" date="2016-07" db="EMBL/GenBank/DDBJ databases">
        <title>Nontailed viruses are major unrecognized killers of bacteria in the ocean.</title>
        <authorList>
            <person name="Kauffman K."/>
            <person name="Hussain F."/>
            <person name="Yang J."/>
            <person name="Arevalo P."/>
            <person name="Brown J."/>
            <person name="Cutler M."/>
            <person name="Kelly L."/>
            <person name="Polz M.F."/>
        </authorList>
    </citation>
    <scope>NUCLEOTIDE SEQUENCE [LARGE SCALE GENOMIC DNA]</scope>
    <source>
        <strain evidence="4">10N.261.45.A10</strain>
    </source>
</reference>
<evidence type="ECO:0000256" key="1">
    <source>
        <dbReference type="SAM" id="MobiDB-lite"/>
    </source>
</evidence>
<organism evidence="3 4">
    <name type="scientific">Enterovibrio norvegicus</name>
    <dbReference type="NCBI Taxonomy" id="188144"/>
    <lineage>
        <taxon>Bacteria</taxon>
        <taxon>Pseudomonadati</taxon>
        <taxon>Pseudomonadota</taxon>
        <taxon>Gammaproteobacteria</taxon>
        <taxon>Vibrionales</taxon>
        <taxon>Vibrionaceae</taxon>
        <taxon>Enterovibrio</taxon>
    </lineage>
</organism>